<dbReference type="Proteomes" id="UP000835052">
    <property type="component" value="Unassembled WGS sequence"/>
</dbReference>
<organism evidence="2 3">
    <name type="scientific">Caenorhabditis auriculariae</name>
    <dbReference type="NCBI Taxonomy" id="2777116"/>
    <lineage>
        <taxon>Eukaryota</taxon>
        <taxon>Metazoa</taxon>
        <taxon>Ecdysozoa</taxon>
        <taxon>Nematoda</taxon>
        <taxon>Chromadorea</taxon>
        <taxon>Rhabditida</taxon>
        <taxon>Rhabditina</taxon>
        <taxon>Rhabditomorpha</taxon>
        <taxon>Rhabditoidea</taxon>
        <taxon>Rhabditidae</taxon>
        <taxon>Peloderinae</taxon>
        <taxon>Caenorhabditis</taxon>
    </lineage>
</organism>
<evidence type="ECO:0000256" key="1">
    <source>
        <dbReference type="SAM" id="MobiDB-lite"/>
    </source>
</evidence>
<gene>
    <name evidence="2" type="ORF">CAUJ_LOCUS11044</name>
</gene>
<keyword evidence="3" id="KW-1185">Reference proteome</keyword>
<sequence length="334" mass="37671">MTSRELWQALSGFVCVYKHAETSTSSLKRLLIKRLVAEATRAQGVPRLPQVRLPVVEPHPRTGALVTVGEKLMPDYRYHPHASGSFLRAEDIQLEDLNPLETSASGVCLIGMNESCEKLPELQAKSWVNVYRLDGILGKAGKSQENEGKTAKNMPYDHRGWRPIFGRPLFKLANVDMQSEEAFEIARKGLPRLQLPGAQMVYSIELPYFKAPFFTLTVQAAGEDWTSSKKVGLELDTVATCTRVQRRSLGPFVGEDTLLEKQFGLLNVVRNINYCREVLSMETTTSEVLETRLDRNSRLDRHAKRILDGIGLTPDPTDPEKYDSMRPVWGRHYS</sequence>
<comment type="caution">
    <text evidence="2">The sequence shown here is derived from an EMBL/GenBank/DDBJ whole genome shotgun (WGS) entry which is preliminary data.</text>
</comment>
<reference evidence="2" key="1">
    <citation type="submission" date="2020-10" db="EMBL/GenBank/DDBJ databases">
        <authorList>
            <person name="Kikuchi T."/>
        </authorList>
    </citation>
    <scope>NUCLEOTIDE SEQUENCE</scope>
    <source>
        <strain evidence="2">NKZ352</strain>
    </source>
</reference>
<accession>A0A8S1HIL8</accession>
<dbReference type="SUPFAM" id="SSF55120">
    <property type="entry name" value="Pseudouridine synthase"/>
    <property type="match status" value="1"/>
</dbReference>
<dbReference type="AlphaFoldDB" id="A0A8S1HIL8"/>
<dbReference type="PANTHER" id="PTHR13195">
    <property type="entry name" value="PSEUDOURIDINE SYNTHASE-RELATED"/>
    <property type="match status" value="1"/>
</dbReference>
<dbReference type="GO" id="GO:0009982">
    <property type="term" value="F:pseudouridine synthase activity"/>
    <property type="evidence" value="ECO:0007669"/>
    <property type="project" value="InterPro"/>
</dbReference>
<dbReference type="OrthoDB" id="9995526at2759"/>
<dbReference type="EMBL" id="CAJGYM010000051">
    <property type="protein sequence ID" value="CAD6195125.1"/>
    <property type="molecule type" value="Genomic_DNA"/>
</dbReference>
<dbReference type="InterPro" id="IPR039048">
    <property type="entry name" value="Trub2"/>
</dbReference>
<feature type="region of interest" description="Disordered" evidence="1">
    <location>
        <begin position="309"/>
        <end position="334"/>
    </location>
</feature>
<dbReference type="InterPro" id="IPR020103">
    <property type="entry name" value="PsdUridine_synth_cat_dom_sf"/>
</dbReference>
<evidence type="ECO:0000313" key="2">
    <source>
        <dbReference type="EMBL" id="CAD6195125.1"/>
    </source>
</evidence>
<protein>
    <submittedName>
        <fullName evidence="2">Uncharacterized protein</fullName>
    </submittedName>
</protein>
<proteinExistence type="predicted"/>
<evidence type="ECO:0000313" key="3">
    <source>
        <dbReference type="Proteomes" id="UP000835052"/>
    </source>
</evidence>
<dbReference type="GO" id="GO:0003723">
    <property type="term" value="F:RNA binding"/>
    <property type="evidence" value="ECO:0007669"/>
    <property type="project" value="InterPro"/>
</dbReference>
<name>A0A8S1HIL8_9PELO</name>
<dbReference type="GO" id="GO:0001522">
    <property type="term" value="P:pseudouridine synthesis"/>
    <property type="evidence" value="ECO:0007669"/>
    <property type="project" value="InterPro"/>
</dbReference>
<dbReference type="PANTHER" id="PTHR13195:SF0">
    <property type="entry name" value="PSEUDOURIDYLATE SYNTHASE TRUB2, MITOCHONDRIAL"/>
    <property type="match status" value="1"/>
</dbReference>